<evidence type="ECO:0000256" key="3">
    <source>
        <dbReference type="ARBA" id="ARBA00022691"/>
    </source>
</evidence>
<dbReference type="PANTHER" id="PTHR43712:SF2">
    <property type="entry name" value="O-METHYLTRANSFERASE CICE"/>
    <property type="match status" value="1"/>
</dbReference>
<dbReference type="InterPro" id="IPR036388">
    <property type="entry name" value="WH-like_DNA-bd_sf"/>
</dbReference>
<dbReference type="GO" id="GO:0032259">
    <property type="term" value="P:methylation"/>
    <property type="evidence" value="ECO:0007669"/>
    <property type="project" value="UniProtKB-KW"/>
</dbReference>
<dbReference type="STRING" id="290318.Cvib_1747"/>
<dbReference type="GO" id="GO:0008171">
    <property type="term" value="F:O-methyltransferase activity"/>
    <property type="evidence" value="ECO:0007669"/>
    <property type="project" value="InterPro"/>
</dbReference>
<dbReference type="InterPro" id="IPR016461">
    <property type="entry name" value="COMT-like"/>
</dbReference>
<evidence type="ECO:0000259" key="4">
    <source>
        <dbReference type="Pfam" id="PF00891"/>
    </source>
</evidence>
<dbReference type="eggNOG" id="COG2813">
    <property type="taxonomic scope" value="Bacteria"/>
</dbReference>
<feature type="domain" description="O-methyltransferase C-terminal" evidence="4">
    <location>
        <begin position="143"/>
        <end position="286"/>
    </location>
</feature>
<gene>
    <name evidence="5" type="ordered locus">Cvib_1747</name>
</gene>
<sequence>MTMMNDIQLLQQNERANELIFKGLVEFGCFKAALELDLFTHMAGSPKEAETLADDCQAIPSRFVMLLEALRQIGITLESDGKWSLTPLARAMFVPQADQPNMYMVPVGKAMAHLSENYYLKIADAVRGKHEFRAEVPYPPISREDNLYFEEIHRSNAYFAIKLLLEAAELSGTKNLVDVGGGIGDISAALLKKYPELNSTILNLPGAIGLVDENAAAQGVGGRLKGAAVDIYKEAYPSADAVMFCRILYSANEQLTGMMCRKAYDALPAGGRILILDMIVDNPEEPNFDYLSHYILGAGLPFSVLGFKSQESYRGILEEIGFSDISITRRYNHLLCQAVKKG</sequence>
<dbReference type="PANTHER" id="PTHR43712">
    <property type="entry name" value="PUTATIVE (AFU_ORTHOLOGUE AFUA_4G14580)-RELATED"/>
    <property type="match status" value="1"/>
</dbReference>
<dbReference type="EMBL" id="CP000607">
    <property type="protein sequence ID" value="ABP37755.1"/>
    <property type="molecule type" value="Genomic_DNA"/>
</dbReference>
<accession>A4SGZ6</accession>
<evidence type="ECO:0000313" key="5">
    <source>
        <dbReference type="EMBL" id="ABP37755.1"/>
    </source>
</evidence>
<evidence type="ECO:0000256" key="1">
    <source>
        <dbReference type="ARBA" id="ARBA00022603"/>
    </source>
</evidence>
<name>A4SGZ6_CHLPM</name>
<reference evidence="5" key="1">
    <citation type="submission" date="2007-03" db="EMBL/GenBank/DDBJ databases">
        <title>Complete sequence of Prosthecochloris vibrioformis DSM 265.</title>
        <authorList>
            <consortium name="US DOE Joint Genome Institute"/>
            <person name="Copeland A."/>
            <person name="Lucas S."/>
            <person name="Lapidus A."/>
            <person name="Barry K."/>
            <person name="Detter J.C."/>
            <person name="Glavina del Rio T."/>
            <person name="Hammon N."/>
            <person name="Israni S."/>
            <person name="Pitluck S."/>
            <person name="Schmutz J."/>
            <person name="Larimer F."/>
            <person name="Land M."/>
            <person name="Hauser L."/>
            <person name="Mikhailova N."/>
            <person name="Li T."/>
            <person name="Overmann J."/>
            <person name="Schuster S.C."/>
            <person name="Bryant D.A."/>
            <person name="Richardson P."/>
        </authorList>
    </citation>
    <scope>NUCLEOTIDE SEQUENCE [LARGE SCALE GENOMIC DNA]</scope>
    <source>
        <strain evidence="5">DSM 265</strain>
    </source>
</reference>
<dbReference type="InterPro" id="IPR029063">
    <property type="entry name" value="SAM-dependent_MTases_sf"/>
</dbReference>
<dbReference type="InterPro" id="IPR001077">
    <property type="entry name" value="COMT_C"/>
</dbReference>
<evidence type="ECO:0000256" key="2">
    <source>
        <dbReference type="ARBA" id="ARBA00022679"/>
    </source>
</evidence>
<dbReference type="HOGENOM" id="CLU_005533_4_0_10"/>
<dbReference type="AlphaFoldDB" id="A4SGZ6"/>
<dbReference type="GO" id="GO:0046983">
    <property type="term" value="F:protein dimerization activity"/>
    <property type="evidence" value="ECO:0007669"/>
    <property type="project" value="InterPro"/>
</dbReference>
<organism evidence="5">
    <name type="scientific">Chlorobium phaeovibrioides (strain DSM 265 / 1930)</name>
    <name type="common">Prosthecochloris vibrioformis (strain DSM 265)</name>
    <dbReference type="NCBI Taxonomy" id="290318"/>
    <lineage>
        <taxon>Bacteria</taxon>
        <taxon>Pseudomonadati</taxon>
        <taxon>Chlorobiota</taxon>
        <taxon>Chlorobiia</taxon>
        <taxon>Chlorobiales</taxon>
        <taxon>Chlorobiaceae</taxon>
        <taxon>Chlorobium/Pelodictyon group</taxon>
        <taxon>Chlorobium</taxon>
    </lineage>
</organism>
<dbReference type="KEGG" id="pvi:Cvib_1747"/>
<protein>
    <submittedName>
        <fullName evidence="5">O-methyltransferase, family 2</fullName>
    </submittedName>
</protein>
<keyword evidence="3" id="KW-0949">S-adenosyl-L-methionine</keyword>
<dbReference type="Pfam" id="PF00891">
    <property type="entry name" value="Methyltransf_2"/>
    <property type="match status" value="1"/>
</dbReference>
<dbReference type="NCBIfam" id="TIGR02716">
    <property type="entry name" value="C20_methyl_CrtF"/>
    <property type="match status" value="1"/>
</dbReference>
<dbReference type="Gene3D" id="1.10.10.10">
    <property type="entry name" value="Winged helix-like DNA-binding domain superfamily/Winged helix DNA-binding domain"/>
    <property type="match status" value="1"/>
</dbReference>
<proteinExistence type="predicted"/>
<keyword evidence="2 5" id="KW-0808">Transferase</keyword>
<dbReference type="SUPFAM" id="SSF53335">
    <property type="entry name" value="S-adenosyl-L-methionine-dependent methyltransferases"/>
    <property type="match status" value="1"/>
</dbReference>
<keyword evidence="1 5" id="KW-0489">Methyltransferase</keyword>
<dbReference type="InterPro" id="IPR014088">
    <property type="entry name" value="BchU"/>
</dbReference>
<dbReference type="SUPFAM" id="SSF46785">
    <property type="entry name" value="Winged helix' DNA-binding domain"/>
    <property type="match status" value="1"/>
</dbReference>
<dbReference type="PROSITE" id="PS51683">
    <property type="entry name" value="SAM_OMT_II"/>
    <property type="match status" value="1"/>
</dbReference>
<dbReference type="FunFam" id="1.10.10.10:FF:001152">
    <property type="entry name" value="Bacteriochlorophyllide d C-20 methyltransferase"/>
    <property type="match status" value="1"/>
</dbReference>
<dbReference type="Gene3D" id="3.40.50.150">
    <property type="entry name" value="Vaccinia Virus protein VP39"/>
    <property type="match status" value="1"/>
</dbReference>
<dbReference type="InterPro" id="IPR036390">
    <property type="entry name" value="WH_DNA-bd_sf"/>
</dbReference>